<keyword evidence="2" id="KW-1185">Reference proteome</keyword>
<reference evidence="2" key="1">
    <citation type="submission" date="2016-10" db="EMBL/GenBank/DDBJ databases">
        <authorList>
            <person name="Varghese N."/>
            <person name="Submissions S."/>
        </authorList>
    </citation>
    <scope>NUCLEOTIDE SEQUENCE [LARGE SCALE GENOMIC DNA]</scope>
    <source>
        <strain evidence="2">CGMCC 4.578</strain>
    </source>
</reference>
<evidence type="ECO:0000313" key="2">
    <source>
        <dbReference type="Proteomes" id="UP000199028"/>
    </source>
</evidence>
<evidence type="ECO:0000313" key="1">
    <source>
        <dbReference type="EMBL" id="SES47782.1"/>
    </source>
</evidence>
<organism evidence="1 2">
    <name type="scientific">Lentzea flaviverrucosa</name>
    <dbReference type="NCBI Taxonomy" id="200379"/>
    <lineage>
        <taxon>Bacteria</taxon>
        <taxon>Bacillati</taxon>
        <taxon>Actinomycetota</taxon>
        <taxon>Actinomycetes</taxon>
        <taxon>Pseudonocardiales</taxon>
        <taxon>Pseudonocardiaceae</taxon>
        <taxon>Lentzea</taxon>
    </lineage>
</organism>
<name>A0A1H9XNQ0_9PSEU</name>
<proteinExistence type="predicted"/>
<dbReference type="EMBL" id="FOFT01000016">
    <property type="protein sequence ID" value="SES47782.1"/>
    <property type="molecule type" value="Genomic_DNA"/>
</dbReference>
<gene>
    <name evidence="1" type="ORF">SAMN05216195_11626</name>
</gene>
<sequence>MDRDELRAKRAEAGRARWVGTTAEQRREAATRASRAGQARAALARRLLAEYEAANGNSAA</sequence>
<protein>
    <submittedName>
        <fullName evidence="1">Uncharacterized protein</fullName>
    </submittedName>
</protein>
<dbReference type="Proteomes" id="UP000199028">
    <property type="component" value="Unassembled WGS sequence"/>
</dbReference>
<accession>A0A1H9XNQ0</accession>
<dbReference type="AlphaFoldDB" id="A0A1H9XNQ0"/>